<evidence type="ECO:0000313" key="2">
    <source>
        <dbReference type="EMBL" id="NGN43154.1"/>
    </source>
</evidence>
<reference evidence="2 3" key="1">
    <citation type="submission" date="2020-02" db="EMBL/GenBank/DDBJ databases">
        <title>Genome sequence of the type strain CGMCC 1.15528 of Mesorhizobium zhangyense.</title>
        <authorList>
            <person name="Gao J."/>
            <person name="Sun J."/>
        </authorList>
    </citation>
    <scope>NUCLEOTIDE SEQUENCE [LARGE SCALE GENOMIC DNA]</scope>
    <source>
        <strain evidence="2 3">CGMCC 1.15528</strain>
    </source>
</reference>
<dbReference type="PROSITE" id="PS51186">
    <property type="entry name" value="GNAT"/>
    <property type="match status" value="1"/>
</dbReference>
<evidence type="ECO:0000313" key="3">
    <source>
        <dbReference type="Proteomes" id="UP000481252"/>
    </source>
</evidence>
<dbReference type="SUPFAM" id="SSF55729">
    <property type="entry name" value="Acyl-CoA N-acyltransferases (Nat)"/>
    <property type="match status" value="1"/>
</dbReference>
<protein>
    <submittedName>
        <fullName evidence="2">GNAT family N-acetyltransferase</fullName>
    </submittedName>
</protein>
<dbReference type="InterPro" id="IPR016181">
    <property type="entry name" value="Acyl_CoA_acyltransferase"/>
</dbReference>
<dbReference type="RefSeq" id="WP_165119517.1">
    <property type="nucleotide sequence ID" value="NZ_JAAKZG010000008.1"/>
</dbReference>
<dbReference type="EMBL" id="JAAKZG010000008">
    <property type="protein sequence ID" value="NGN43154.1"/>
    <property type="molecule type" value="Genomic_DNA"/>
</dbReference>
<dbReference type="Proteomes" id="UP000481252">
    <property type="component" value="Unassembled WGS sequence"/>
</dbReference>
<dbReference type="Gene3D" id="3.40.630.30">
    <property type="match status" value="1"/>
</dbReference>
<sequence>MDIQIRPATRETRNAFSSLLDEANAWQKARGSEGWSSPFDDDWMLPRIERGELFLVYLDSEPVSAFRILWEDRPFWGEREVGDSIYLHTFAVRRSKAGLGIGEAVIEKVVGMARERGLAKVRLDCFLSSANLIAFYERNGFVSVGTTSMKGKMMNLMERAI</sequence>
<dbReference type="GO" id="GO:0016747">
    <property type="term" value="F:acyltransferase activity, transferring groups other than amino-acyl groups"/>
    <property type="evidence" value="ECO:0007669"/>
    <property type="project" value="InterPro"/>
</dbReference>
<feature type="domain" description="N-acetyltransferase" evidence="1">
    <location>
        <begin position="3"/>
        <end position="161"/>
    </location>
</feature>
<proteinExistence type="predicted"/>
<comment type="caution">
    <text evidence="2">The sequence shown here is derived from an EMBL/GenBank/DDBJ whole genome shotgun (WGS) entry which is preliminary data.</text>
</comment>
<keyword evidence="3" id="KW-1185">Reference proteome</keyword>
<gene>
    <name evidence="2" type="ORF">G6N74_18960</name>
</gene>
<name>A0A7C9R917_9HYPH</name>
<keyword evidence="2" id="KW-0808">Transferase</keyword>
<dbReference type="InterPro" id="IPR000182">
    <property type="entry name" value="GNAT_dom"/>
</dbReference>
<evidence type="ECO:0000259" key="1">
    <source>
        <dbReference type="PROSITE" id="PS51186"/>
    </source>
</evidence>
<accession>A0A7C9R917</accession>
<dbReference type="Pfam" id="PF00583">
    <property type="entry name" value="Acetyltransf_1"/>
    <property type="match status" value="1"/>
</dbReference>
<dbReference type="CDD" id="cd04301">
    <property type="entry name" value="NAT_SF"/>
    <property type="match status" value="1"/>
</dbReference>
<organism evidence="2 3">
    <name type="scientific">Mesorhizobium zhangyense</name>
    <dbReference type="NCBI Taxonomy" id="1776730"/>
    <lineage>
        <taxon>Bacteria</taxon>
        <taxon>Pseudomonadati</taxon>
        <taxon>Pseudomonadota</taxon>
        <taxon>Alphaproteobacteria</taxon>
        <taxon>Hyphomicrobiales</taxon>
        <taxon>Phyllobacteriaceae</taxon>
        <taxon>Mesorhizobium</taxon>
    </lineage>
</organism>
<dbReference type="AlphaFoldDB" id="A0A7C9R917"/>